<dbReference type="Proteomes" id="UP001213039">
    <property type="component" value="Chromosome"/>
</dbReference>
<organism evidence="1 2">
    <name type="scientific">Mycoplasmopsis edwardii</name>
    <dbReference type="NCBI Taxonomy" id="53558"/>
    <lineage>
        <taxon>Bacteria</taxon>
        <taxon>Bacillati</taxon>
        <taxon>Mycoplasmatota</taxon>
        <taxon>Mycoplasmoidales</taxon>
        <taxon>Metamycoplasmataceae</taxon>
        <taxon>Mycoplasmopsis</taxon>
    </lineage>
</organism>
<evidence type="ECO:0000313" key="1">
    <source>
        <dbReference type="EMBL" id="WBP84298.1"/>
    </source>
</evidence>
<gene>
    <name evidence="1" type="primary">gyrA</name>
    <name evidence="1" type="ORF">Me_995_000277</name>
</gene>
<dbReference type="EC" id="5.6.2.2" evidence="1"/>
<keyword evidence="2" id="KW-1185">Reference proteome</keyword>
<reference evidence="1" key="1">
    <citation type="submission" date="2022-12" db="EMBL/GenBank/DDBJ databases">
        <authorList>
            <consortium name="Asia Pacific Centre for Animal Health"/>
            <person name="Klose S.M."/>
            <person name="Legione A.R."/>
            <person name="Monotti I."/>
            <person name="Bushell R."/>
            <person name="Marenda M.S."/>
            <person name="Sugiyama T."/>
            <person name="Browning G.F."/>
            <person name="Vaz P.K."/>
        </authorList>
    </citation>
    <scope>NUCLEOTIDE SEQUENCE</scope>
    <source>
        <strain evidence="1">Felid995</strain>
    </source>
</reference>
<dbReference type="EMBL" id="CP114370">
    <property type="protein sequence ID" value="WBP84298.1"/>
    <property type="molecule type" value="Genomic_DNA"/>
</dbReference>
<name>A0ACD4PI43_9BACT</name>
<accession>A0ACD4PI43</accession>
<sequence length="896" mass="100143">MSKDLNKDDDKKLLDDEVKVELETKTEYDYEEDNRMIFRKNVKVKEEIEEEEDAPQNSDEYEVSSQLISEPIDGLNPVVLDSEMKTSFLEYAMSVIVSRALPDARDGLKPVHRRILYDMFELGITSGSQHRKSARIVGDVLGKYHPHGDSSVYDAMVRMAQDFSMRYPLVDGHGNFGSIDGDQAAAMRYTEARMTKLSGELLESIRKDTVDFVDNYDATEKEPVVLPSRFPNLFVTGASGIAVGMATEIPPHNLGEIIDATVALAKNPEITTQELMKHVKGPDFPTGGIILGTKGILDTYETGRGSIIVRSKTEIIENANGKSRIIVTEIPYAVKTSTIVQKIVDLVKEKVIEGIADIRDETNLNGIRIVLDIKKGFNPHIILNQLFQKSYLQVSYSSNIVALVNGEPKLLNLKQGLEVYIDHQKEVVTRRLNYDLAKAEEKVHILEGLKIAVQNIDEVVRIIKTSKTDQIAQERLAERFDLSERQTKAILDMNLRRLTGLNYEKMVDEINALYIEIKGYKEILASEEKLINLIVEELTTIKEKYSDERRTHIDYFGVGKINDEDLIPQSDIVITTSVNGYVKRINLDEYNTQNRGGVGSISMKTYGDDDISMIIKASTHTDLLLFSNFGKAYALRGYQIPEGSKQSKGVPFINIIDTLNVNEGEKIISIIDAGSFEDNLFLATITKKGIFKKTPLSLFSNVRRNGLLAFKLQEGDQLVRAFIASEGDNIMVANNYKNIALFSIDDVRALGRTAMGVKAIKLTDDQYVINASSNKDGNLILSLGTKGFGKITDESEYRLAKRGAKGISGINPEKAGNLVFASYVKLSDELLVITSSGTTIRVRINQISETSRNTKGVKIINLKENDDIVAVEVIKTELNDEKSQENKQIDSQENHE</sequence>
<proteinExistence type="predicted"/>
<evidence type="ECO:0000313" key="2">
    <source>
        <dbReference type="Proteomes" id="UP001213039"/>
    </source>
</evidence>
<keyword evidence="1" id="KW-0413">Isomerase</keyword>
<protein>
    <submittedName>
        <fullName evidence="1">DNA gyrase subunit A</fullName>
        <ecNumber evidence="1">5.6.2.2</ecNumber>
    </submittedName>
</protein>